<evidence type="ECO:0000259" key="1">
    <source>
        <dbReference type="Pfam" id="PF14479"/>
    </source>
</evidence>
<protein>
    <recommendedName>
        <fullName evidence="1">Prion-inhibition and propagation HeLo domain-containing protein</fullName>
    </recommendedName>
</protein>
<evidence type="ECO:0000313" key="3">
    <source>
        <dbReference type="Proteomes" id="UP001197093"/>
    </source>
</evidence>
<comment type="caution">
    <text evidence="2">The sequence shown here is derived from an EMBL/GenBank/DDBJ whole genome shotgun (WGS) entry which is preliminary data.</text>
</comment>
<sequence length="206" mass="23686">MEVAGLVFGAVVLVKPICSSIDDILKTYSEFGKDAERLRLRFVVSRTRLDSMERVLFDENKFSPVMPGRLIDHLPEKTCDDMLALLRQLYGLLVEYAAVRVQYKIERQQEAADKVDVGSLADMSPEDRIKCLTLDKKRTEASQQKAVGWARKMMWAAFDKTSTEKLVSEFEAWTQRTQTLLEAAWWPLSFFQTLERLQKLEGDKDA</sequence>
<dbReference type="Proteomes" id="UP001197093">
    <property type="component" value="Unassembled WGS sequence"/>
</dbReference>
<keyword evidence="3" id="KW-1185">Reference proteome</keyword>
<name>A0AAD4F0V5_9PEZI</name>
<accession>A0AAD4F0V5</accession>
<dbReference type="AlphaFoldDB" id="A0AAD4F0V5"/>
<feature type="domain" description="Prion-inhibition and propagation HeLo" evidence="1">
    <location>
        <begin position="5"/>
        <end position="183"/>
    </location>
</feature>
<organism evidence="2 3">
    <name type="scientific">Staphylotrichum longicolle</name>
    <dbReference type="NCBI Taxonomy" id="669026"/>
    <lineage>
        <taxon>Eukaryota</taxon>
        <taxon>Fungi</taxon>
        <taxon>Dikarya</taxon>
        <taxon>Ascomycota</taxon>
        <taxon>Pezizomycotina</taxon>
        <taxon>Sordariomycetes</taxon>
        <taxon>Sordariomycetidae</taxon>
        <taxon>Sordariales</taxon>
        <taxon>Chaetomiaceae</taxon>
        <taxon>Staphylotrichum</taxon>
    </lineage>
</organism>
<proteinExistence type="predicted"/>
<dbReference type="EMBL" id="JAHCVI010000001">
    <property type="protein sequence ID" value="KAG7291006.1"/>
    <property type="molecule type" value="Genomic_DNA"/>
</dbReference>
<gene>
    <name evidence="2" type="ORF">NEMBOFW57_001014</name>
</gene>
<reference evidence="2" key="1">
    <citation type="submission" date="2023-02" db="EMBL/GenBank/DDBJ databases">
        <authorList>
            <person name="Palmer J.M."/>
        </authorList>
    </citation>
    <scope>NUCLEOTIDE SEQUENCE</scope>
    <source>
        <strain evidence="2">FW57</strain>
    </source>
</reference>
<dbReference type="InterPro" id="IPR038305">
    <property type="entry name" value="HeLo_sf"/>
</dbReference>
<dbReference type="Gene3D" id="1.20.120.1020">
    <property type="entry name" value="Prion-inhibition and propagation, HeLo domain"/>
    <property type="match status" value="1"/>
</dbReference>
<evidence type="ECO:0000313" key="2">
    <source>
        <dbReference type="EMBL" id="KAG7291006.1"/>
    </source>
</evidence>
<dbReference type="InterPro" id="IPR029498">
    <property type="entry name" value="HeLo_dom"/>
</dbReference>
<dbReference type="Pfam" id="PF14479">
    <property type="entry name" value="HeLo"/>
    <property type="match status" value="1"/>
</dbReference>